<feature type="compositionally biased region" description="Acidic residues" evidence="1">
    <location>
        <begin position="263"/>
        <end position="272"/>
    </location>
</feature>
<feature type="compositionally biased region" description="Basic and acidic residues" evidence="1">
    <location>
        <begin position="8"/>
        <end position="18"/>
    </location>
</feature>
<dbReference type="RefSeq" id="XP_033444648.1">
    <property type="nucleotide sequence ID" value="XM_033597692.1"/>
</dbReference>
<keyword evidence="2" id="KW-0472">Membrane</keyword>
<dbReference type="Proteomes" id="UP000800082">
    <property type="component" value="Unassembled WGS sequence"/>
</dbReference>
<keyword evidence="4" id="KW-1185">Reference proteome</keyword>
<proteinExistence type="predicted"/>
<keyword evidence="2" id="KW-0812">Transmembrane</keyword>
<feature type="region of interest" description="Disordered" evidence="1">
    <location>
        <begin position="1"/>
        <end position="77"/>
    </location>
</feature>
<feature type="transmembrane region" description="Helical" evidence="2">
    <location>
        <begin position="670"/>
        <end position="689"/>
    </location>
</feature>
<keyword evidence="2" id="KW-1133">Transmembrane helix</keyword>
<evidence type="ECO:0000313" key="3">
    <source>
        <dbReference type="EMBL" id="KAF1924395.1"/>
    </source>
</evidence>
<evidence type="ECO:0000313" key="4">
    <source>
        <dbReference type="Proteomes" id="UP000800082"/>
    </source>
</evidence>
<protein>
    <submittedName>
        <fullName evidence="3">Uncharacterized protein</fullName>
    </submittedName>
</protein>
<evidence type="ECO:0000256" key="2">
    <source>
        <dbReference type="SAM" id="Phobius"/>
    </source>
</evidence>
<name>A0A6A5R876_9PLEO</name>
<reference evidence="3" key="1">
    <citation type="journal article" date="2020" name="Stud. Mycol.">
        <title>101 Dothideomycetes genomes: a test case for predicting lifestyles and emergence of pathogens.</title>
        <authorList>
            <person name="Haridas S."/>
            <person name="Albert R."/>
            <person name="Binder M."/>
            <person name="Bloem J."/>
            <person name="Labutti K."/>
            <person name="Salamov A."/>
            <person name="Andreopoulos B."/>
            <person name="Baker S."/>
            <person name="Barry K."/>
            <person name="Bills G."/>
            <person name="Bluhm B."/>
            <person name="Cannon C."/>
            <person name="Castanera R."/>
            <person name="Culley D."/>
            <person name="Daum C."/>
            <person name="Ezra D."/>
            <person name="Gonzalez J."/>
            <person name="Henrissat B."/>
            <person name="Kuo A."/>
            <person name="Liang C."/>
            <person name="Lipzen A."/>
            <person name="Lutzoni F."/>
            <person name="Magnuson J."/>
            <person name="Mondo S."/>
            <person name="Nolan M."/>
            <person name="Ohm R."/>
            <person name="Pangilinan J."/>
            <person name="Park H.-J."/>
            <person name="Ramirez L."/>
            <person name="Alfaro M."/>
            <person name="Sun H."/>
            <person name="Tritt A."/>
            <person name="Yoshinaga Y."/>
            <person name="Zwiers L.-H."/>
            <person name="Turgeon B."/>
            <person name="Goodwin S."/>
            <person name="Spatafora J."/>
            <person name="Crous P."/>
            <person name="Grigoriev I."/>
        </authorList>
    </citation>
    <scope>NUCLEOTIDE SEQUENCE</scope>
    <source>
        <strain evidence="3">CBS 183.55</strain>
    </source>
</reference>
<sequence>MELPRYTTAEKGKGKAQEPIDEPQAFSTRRLSLPIYTGSVPSPPTSPFQGARLPMNRRFPVRPTFPSPSSLPEADGERSPILRARPCQVLAPSGWRLLSAFEQVPAPSQLVTKATGSTESITEAMIKDFKYDPTDKTPPKRRIKPMAEAVKPAVEGNAGPSSISTSEHQPVAHIAAPESRAYIEQQRAQKELDQVWAHAGLEMGGSSRSAHIPAVTTRLAEIEGSLINNIAMLKAAYDSVDAVYGRTAFTTGHSPQTDRTDLGEEDKDEDNSSDGYGPVVSFLNIDAQRRFEESRRLTVLSEHTEPSSGHEDDVWSLAGSSSRFRMDQPNLSALNIVEPGVWMDQRNPRKGACSPFTEVQDPFRDGDGEAGPSRMAVGSFFPAEVFESRPHPEGTLPARSNGSSVSSSCLHSCPAVVSTDPQPRSPPTPPAPAVITARSRSSVHLSPIQEVDSSRDLLSTSSGASPPLPMQTESEKLPSVSPSVASLPSVSSSSTGWVSRCCSIVRYILAWAVPLAFLAVALGNMAITRTFNEVPQDLFTVESKTLHSEHGSGNLTMVWMNGHAVGFNVSAIVNTTLDAGQKSWSFLLDWRADGDWLSADAGAASGMATAMPLPAFAEEFIRNMGFLGLFVAIYWLVSFLSGSVSAWWHLREDDNIFWTRTLLRWFDKGRTWADLFVTAVLSATTWAAASRALLLMPA</sequence>
<accession>A0A6A5R876</accession>
<feature type="compositionally biased region" description="Pro residues" evidence="1">
    <location>
        <begin position="423"/>
        <end position="432"/>
    </location>
</feature>
<feature type="region of interest" description="Disordered" evidence="1">
    <location>
        <begin position="249"/>
        <end position="279"/>
    </location>
</feature>
<feature type="transmembrane region" description="Helical" evidence="2">
    <location>
        <begin position="626"/>
        <end position="650"/>
    </location>
</feature>
<dbReference type="EMBL" id="ML978994">
    <property type="protein sequence ID" value="KAF1924395.1"/>
    <property type="molecule type" value="Genomic_DNA"/>
</dbReference>
<dbReference type="OrthoDB" id="3790594at2759"/>
<evidence type="ECO:0000256" key="1">
    <source>
        <dbReference type="SAM" id="MobiDB-lite"/>
    </source>
</evidence>
<feature type="transmembrane region" description="Helical" evidence="2">
    <location>
        <begin position="508"/>
        <end position="527"/>
    </location>
</feature>
<dbReference type="AlphaFoldDB" id="A0A6A5R876"/>
<dbReference type="GeneID" id="54355359"/>
<feature type="region of interest" description="Disordered" evidence="1">
    <location>
        <begin position="412"/>
        <end position="485"/>
    </location>
</feature>
<gene>
    <name evidence="3" type="ORF">M421DRAFT_8871</name>
</gene>
<organism evidence="3 4">
    <name type="scientific">Didymella exigua CBS 183.55</name>
    <dbReference type="NCBI Taxonomy" id="1150837"/>
    <lineage>
        <taxon>Eukaryota</taxon>
        <taxon>Fungi</taxon>
        <taxon>Dikarya</taxon>
        <taxon>Ascomycota</taxon>
        <taxon>Pezizomycotina</taxon>
        <taxon>Dothideomycetes</taxon>
        <taxon>Pleosporomycetidae</taxon>
        <taxon>Pleosporales</taxon>
        <taxon>Pleosporineae</taxon>
        <taxon>Didymellaceae</taxon>
        <taxon>Didymella</taxon>
    </lineage>
</organism>